<dbReference type="AlphaFoldDB" id="A0AA88KAV4"/>
<dbReference type="InterPro" id="IPR008139">
    <property type="entry name" value="SaposinB_dom"/>
</dbReference>
<feature type="domain" description="Saposin B-type" evidence="4">
    <location>
        <begin position="118"/>
        <end position="199"/>
    </location>
</feature>
<dbReference type="SUPFAM" id="SSF47862">
    <property type="entry name" value="Saposin"/>
    <property type="match status" value="2"/>
</dbReference>
<name>A0AA88KAV4_NAELO</name>
<sequence length="233" mass="26518">MFQQCASAQLNNYNGASVPLEYSQQKVCQLVVGLAQYKLVSEKKSISEMEHDLIHTCTNSAAFNRNQTMMNMCHELAISFLPHVLSEMIANHSPKTICQKQDRGYKLVMSQVKDENRTKYICNVCQLIVYEVELFISQNESMSQLTQKLEEVCTTVPTAYQAICIYTVEQYLPTFIQEVEHELSPLVSCQEIGYCPEDPSESKRTSSPSAKMKRENAERMATMLTSIKSMLNK</sequence>
<feature type="region of interest" description="Disordered" evidence="3">
    <location>
        <begin position="196"/>
        <end position="216"/>
    </location>
</feature>
<evidence type="ECO:0000313" key="5">
    <source>
        <dbReference type="EMBL" id="KAG2372620.1"/>
    </source>
</evidence>
<keyword evidence="2" id="KW-0325">Glycoprotein</keyword>
<dbReference type="InterPro" id="IPR008373">
    <property type="entry name" value="Saposin"/>
</dbReference>
<dbReference type="Gene3D" id="1.10.225.10">
    <property type="entry name" value="Saposin-like"/>
    <property type="match status" value="1"/>
</dbReference>
<evidence type="ECO:0000256" key="1">
    <source>
        <dbReference type="ARBA" id="ARBA00023157"/>
    </source>
</evidence>
<reference evidence="5" key="2">
    <citation type="submission" date="2020-04" db="EMBL/GenBank/DDBJ databases">
        <authorList>
            <person name="Liechti N."/>
            <person name="Schuerch N."/>
            <person name="Bruggmann R."/>
            <person name="Wittwer M."/>
        </authorList>
    </citation>
    <scope>NUCLEOTIDE SEQUENCE</scope>
    <source>
        <strain evidence="5">ATCC 30569</strain>
    </source>
</reference>
<evidence type="ECO:0000259" key="4">
    <source>
        <dbReference type="PROSITE" id="PS50015"/>
    </source>
</evidence>
<dbReference type="InterPro" id="IPR011001">
    <property type="entry name" value="Saposin-like"/>
</dbReference>
<dbReference type="EMBL" id="PYSW02000009">
    <property type="protein sequence ID" value="KAG2388566.1"/>
    <property type="molecule type" value="Genomic_DNA"/>
</dbReference>
<dbReference type="PANTHER" id="PTHR11480">
    <property type="entry name" value="SAPOSIN-RELATED"/>
    <property type="match status" value="1"/>
</dbReference>
<dbReference type="PROSITE" id="PS50015">
    <property type="entry name" value="SAP_B"/>
    <property type="match status" value="1"/>
</dbReference>
<proteinExistence type="predicted"/>
<reference evidence="5 7" key="1">
    <citation type="journal article" date="2018" name="BMC Genomics">
        <title>The genome of Naegleria lovaniensis, the basis for a comparative approach to unravel pathogenicity factors of the human pathogenic amoeba N. fowleri.</title>
        <authorList>
            <person name="Liechti N."/>
            <person name="Schurch N."/>
            <person name="Bruggmann R."/>
            <person name="Wittwer M."/>
        </authorList>
    </citation>
    <scope>NUCLEOTIDE SEQUENCE [LARGE SCALE GENOMIC DNA]</scope>
    <source>
        <strain evidence="5 7">ATCC 30569</strain>
    </source>
</reference>
<accession>A0AA88KAV4</accession>
<gene>
    <name evidence="6" type="ORF">C9374_000005</name>
    <name evidence="5" type="ORF">C9374_013684</name>
</gene>
<organism evidence="5 7">
    <name type="scientific">Naegleria lovaniensis</name>
    <name type="common">Amoeba</name>
    <dbReference type="NCBI Taxonomy" id="51637"/>
    <lineage>
        <taxon>Eukaryota</taxon>
        <taxon>Discoba</taxon>
        <taxon>Heterolobosea</taxon>
        <taxon>Tetramitia</taxon>
        <taxon>Eutetramitia</taxon>
        <taxon>Vahlkampfiidae</taxon>
        <taxon>Naegleria</taxon>
    </lineage>
</organism>
<evidence type="ECO:0000313" key="6">
    <source>
        <dbReference type="EMBL" id="KAG2388566.1"/>
    </source>
</evidence>
<evidence type="ECO:0000313" key="7">
    <source>
        <dbReference type="Proteomes" id="UP000816034"/>
    </source>
</evidence>
<keyword evidence="1" id="KW-1015">Disulfide bond</keyword>
<keyword evidence="7" id="KW-1185">Reference proteome</keyword>
<dbReference type="GeneID" id="68092467"/>
<dbReference type="GO" id="GO:0016020">
    <property type="term" value="C:membrane"/>
    <property type="evidence" value="ECO:0007669"/>
    <property type="project" value="GOC"/>
</dbReference>
<dbReference type="PRINTS" id="PR01797">
    <property type="entry name" value="SAPOSIN"/>
</dbReference>
<dbReference type="GO" id="GO:0005764">
    <property type="term" value="C:lysosome"/>
    <property type="evidence" value="ECO:0007669"/>
    <property type="project" value="InterPro"/>
</dbReference>
<dbReference type="InterPro" id="IPR051428">
    <property type="entry name" value="Sphingo_Act-Surfact_Prot"/>
</dbReference>
<dbReference type="Proteomes" id="UP000816034">
    <property type="component" value="Unassembled WGS sequence"/>
</dbReference>
<evidence type="ECO:0000256" key="2">
    <source>
        <dbReference type="ARBA" id="ARBA00023180"/>
    </source>
</evidence>
<comment type="caution">
    <text evidence="5">The sequence shown here is derived from an EMBL/GenBank/DDBJ whole genome shotgun (WGS) entry which is preliminary data.</text>
</comment>
<dbReference type="SMART" id="SM00741">
    <property type="entry name" value="SapB"/>
    <property type="match status" value="1"/>
</dbReference>
<dbReference type="GO" id="GO:0006665">
    <property type="term" value="P:sphingolipid metabolic process"/>
    <property type="evidence" value="ECO:0007669"/>
    <property type="project" value="InterPro"/>
</dbReference>
<protein>
    <recommendedName>
        <fullName evidence="4">Saposin B-type domain-containing protein</fullName>
    </recommendedName>
</protein>
<dbReference type="RefSeq" id="XP_044552558.1">
    <property type="nucleotide sequence ID" value="XM_044694700.1"/>
</dbReference>
<evidence type="ECO:0000256" key="3">
    <source>
        <dbReference type="SAM" id="MobiDB-lite"/>
    </source>
</evidence>
<dbReference type="EMBL" id="PYSW02000072">
    <property type="protein sequence ID" value="KAG2372620.1"/>
    <property type="molecule type" value="Genomic_DNA"/>
</dbReference>